<comment type="caution">
    <text evidence="5">The sequence shown here is derived from an EMBL/GenBank/DDBJ whole genome shotgun (WGS) entry which is preliminary data.</text>
</comment>
<evidence type="ECO:0000256" key="3">
    <source>
        <dbReference type="ARBA" id="ARBA00022840"/>
    </source>
</evidence>
<evidence type="ECO:0000256" key="1">
    <source>
        <dbReference type="ARBA" id="ARBA00022448"/>
    </source>
</evidence>
<dbReference type="CDD" id="cd03230">
    <property type="entry name" value="ABC_DR_subfamily_A"/>
    <property type="match status" value="1"/>
</dbReference>
<organism evidence="5 6">
    <name type="scientific">Pseudomarimonas salicorniae</name>
    <dbReference type="NCBI Taxonomy" id="2933270"/>
    <lineage>
        <taxon>Bacteria</taxon>
        <taxon>Pseudomonadati</taxon>
        <taxon>Pseudomonadota</taxon>
        <taxon>Gammaproteobacteria</taxon>
        <taxon>Lysobacterales</taxon>
        <taxon>Lysobacteraceae</taxon>
        <taxon>Pseudomarimonas</taxon>
    </lineage>
</organism>
<dbReference type="RefSeq" id="WP_248210602.1">
    <property type="nucleotide sequence ID" value="NZ_JALNMH010000012.1"/>
</dbReference>
<dbReference type="GO" id="GO:0005524">
    <property type="term" value="F:ATP binding"/>
    <property type="evidence" value="ECO:0007669"/>
    <property type="project" value="UniProtKB-KW"/>
</dbReference>
<gene>
    <name evidence="5" type="ORF">M0G41_14695</name>
</gene>
<dbReference type="InterPro" id="IPR027417">
    <property type="entry name" value="P-loop_NTPase"/>
</dbReference>
<evidence type="ECO:0000259" key="4">
    <source>
        <dbReference type="PROSITE" id="PS50893"/>
    </source>
</evidence>
<dbReference type="PROSITE" id="PS00211">
    <property type="entry name" value="ABC_TRANSPORTER_1"/>
    <property type="match status" value="1"/>
</dbReference>
<dbReference type="SUPFAM" id="SSF52540">
    <property type="entry name" value="P-loop containing nucleoside triphosphate hydrolases"/>
    <property type="match status" value="1"/>
</dbReference>
<dbReference type="Proteomes" id="UP001431449">
    <property type="component" value="Unassembled WGS sequence"/>
</dbReference>
<keyword evidence="2" id="KW-0547">Nucleotide-binding</keyword>
<keyword evidence="3 5" id="KW-0067">ATP-binding</keyword>
<evidence type="ECO:0000313" key="6">
    <source>
        <dbReference type="Proteomes" id="UP001431449"/>
    </source>
</evidence>
<accession>A0ABT0GL14</accession>
<dbReference type="EMBL" id="JALNMH010000012">
    <property type="protein sequence ID" value="MCK7594914.1"/>
    <property type="molecule type" value="Genomic_DNA"/>
</dbReference>
<name>A0ABT0GL14_9GAMM</name>
<dbReference type="InterPro" id="IPR051782">
    <property type="entry name" value="ABC_Transporter_VariousFunc"/>
</dbReference>
<reference evidence="5" key="1">
    <citation type="submission" date="2022-04" db="EMBL/GenBank/DDBJ databases">
        <title>Lysobacter sp. CAU 1642 isolated from sea sand.</title>
        <authorList>
            <person name="Kim W."/>
        </authorList>
    </citation>
    <scope>NUCLEOTIDE SEQUENCE</scope>
    <source>
        <strain evidence="5">CAU 1642</strain>
    </source>
</reference>
<dbReference type="InterPro" id="IPR003593">
    <property type="entry name" value="AAA+_ATPase"/>
</dbReference>
<dbReference type="Pfam" id="PF00005">
    <property type="entry name" value="ABC_tran"/>
    <property type="match status" value="1"/>
</dbReference>
<dbReference type="InterPro" id="IPR003439">
    <property type="entry name" value="ABC_transporter-like_ATP-bd"/>
</dbReference>
<dbReference type="PANTHER" id="PTHR42939">
    <property type="entry name" value="ABC TRANSPORTER ATP-BINDING PROTEIN ALBC-RELATED"/>
    <property type="match status" value="1"/>
</dbReference>
<sequence>MSHSAPLSASRLSKRYGAKQVLDGIDFQLGEGQVLGLIGRNGAGKSTLIRCLLGLIEHDGGECQVFGEPSHRLGDGAKARLAYVPQQPNALGWLRASEMLDFVGRFYPRWDAALAARLMQRWEIDPAQRMDQLSPGERQRLALIRALAARPDLLVLDEPAAALDPVARRDLLREIALLASDSGATVLFSTHILSDLERVASHVAFVDRGRLLVEGELDGMKERYASVQLPPSLAALLPDRLPGELRRRGQPAEGLRLLLSLDQRDAWPAPLREGALQFDRLGLEDLFVEVVE</sequence>
<dbReference type="Gene3D" id="3.40.50.300">
    <property type="entry name" value="P-loop containing nucleotide triphosphate hydrolases"/>
    <property type="match status" value="1"/>
</dbReference>
<dbReference type="SMART" id="SM00382">
    <property type="entry name" value="AAA"/>
    <property type="match status" value="1"/>
</dbReference>
<feature type="domain" description="ABC transporter" evidence="4">
    <location>
        <begin position="7"/>
        <end position="233"/>
    </location>
</feature>
<dbReference type="PROSITE" id="PS50893">
    <property type="entry name" value="ABC_TRANSPORTER_2"/>
    <property type="match status" value="1"/>
</dbReference>
<dbReference type="InterPro" id="IPR017871">
    <property type="entry name" value="ABC_transporter-like_CS"/>
</dbReference>
<evidence type="ECO:0000313" key="5">
    <source>
        <dbReference type="EMBL" id="MCK7594914.1"/>
    </source>
</evidence>
<protein>
    <submittedName>
        <fullName evidence="5">ABC transporter ATP-binding protein</fullName>
    </submittedName>
</protein>
<keyword evidence="1" id="KW-0813">Transport</keyword>
<evidence type="ECO:0000256" key="2">
    <source>
        <dbReference type="ARBA" id="ARBA00022741"/>
    </source>
</evidence>
<keyword evidence="6" id="KW-1185">Reference proteome</keyword>
<dbReference type="PANTHER" id="PTHR42939:SF1">
    <property type="entry name" value="ABC TRANSPORTER ATP-BINDING PROTEIN ALBC-RELATED"/>
    <property type="match status" value="1"/>
</dbReference>
<proteinExistence type="predicted"/>